<dbReference type="EMBL" id="LAZR01044671">
    <property type="protein sequence ID" value="KKL04090.1"/>
    <property type="molecule type" value="Genomic_DNA"/>
</dbReference>
<dbReference type="Gene3D" id="3.40.50.150">
    <property type="entry name" value="Vaccinia Virus protein VP39"/>
    <property type="match status" value="2"/>
</dbReference>
<evidence type="ECO:0000313" key="4">
    <source>
        <dbReference type="EMBL" id="KKL04090.1"/>
    </source>
</evidence>
<dbReference type="Pfam" id="PF01555">
    <property type="entry name" value="N6_N4_Mtase"/>
    <property type="match status" value="1"/>
</dbReference>
<dbReference type="PRINTS" id="PR00508">
    <property type="entry name" value="S21N4MTFRASE"/>
</dbReference>
<proteinExistence type="predicted"/>
<dbReference type="InterPro" id="IPR002941">
    <property type="entry name" value="DNA_methylase_N4/N6"/>
</dbReference>
<dbReference type="CDD" id="cd02440">
    <property type="entry name" value="AdoMet_MTases"/>
    <property type="match status" value="1"/>
</dbReference>
<gene>
    <name evidence="4" type="ORF">LCGC14_2619550</name>
</gene>
<dbReference type="SUPFAM" id="SSF53335">
    <property type="entry name" value="S-adenosyl-L-methionine-dependent methyltransferases"/>
    <property type="match status" value="1"/>
</dbReference>
<dbReference type="AlphaFoldDB" id="A0A0F9A3Q1"/>
<dbReference type="GO" id="GO:0003677">
    <property type="term" value="F:DNA binding"/>
    <property type="evidence" value="ECO:0007669"/>
    <property type="project" value="InterPro"/>
</dbReference>
<reference evidence="4" key="1">
    <citation type="journal article" date="2015" name="Nature">
        <title>Complex archaea that bridge the gap between prokaryotes and eukaryotes.</title>
        <authorList>
            <person name="Spang A."/>
            <person name="Saw J.H."/>
            <person name="Jorgensen S.L."/>
            <person name="Zaremba-Niedzwiedzka K."/>
            <person name="Martijn J."/>
            <person name="Lind A.E."/>
            <person name="van Eijk R."/>
            <person name="Schleper C."/>
            <person name="Guy L."/>
            <person name="Ettema T.J."/>
        </authorList>
    </citation>
    <scope>NUCLEOTIDE SEQUENCE</scope>
</reference>
<protein>
    <recommendedName>
        <fullName evidence="3">DNA methylase N-4/N-6 domain-containing protein</fullName>
    </recommendedName>
</protein>
<dbReference type="InterPro" id="IPR029063">
    <property type="entry name" value="SAM-dependent_MTases_sf"/>
</dbReference>
<evidence type="ECO:0000256" key="1">
    <source>
        <dbReference type="ARBA" id="ARBA00022603"/>
    </source>
</evidence>
<feature type="domain" description="DNA methylase N-4/N-6" evidence="3">
    <location>
        <begin position="72"/>
        <end position="129"/>
    </location>
</feature>
<keyword evidence="1" id="KW-0489">Methyltransferase</keyword>
<keyword evidence="2" id="KW-0808">Transferase</keyword>
<evidence type="ECO:0000259" key="3">
    <source>
        <dbReference type="Pfam" id="PF01555"/>
    </source>
</evidence>
<organism evidence="4">
    <name type="scientific">marine sediment metagenome</name>
    <dbReference type="NCBI Taxonomy" id="412755"/>
    <lineage>
        <taxon>unclassified sequences</taxon>
        <taxon>metagenomes</taxon>
        <taxon>ecological metagenomes</taxon>
    </lineage>
</organism>
<accession>A0A0F9A3Q1</accession>
<dbReference type="GO" id="GO:0008170">
    <property type="term" value="F:N-methyltransferase activity"/>
    <property type="evidence" value="ECO:0007669"/>
    <property type="project" value="InterPro"/>
</dbReference>
<dbReference type="GO" id="GO:0032259">
    <property type="term" value="P:methylation"/>
    <property type="evidence" value="ECO:0007669"/>
    <property type="project" value="UniProtKB-KW"/>
</dbReference>
<sequence>MAEPKRLGLAKSILGRITELFPEVWPVTVWELDHTLKAMKAFKRKIADDGSAREHSGTAGYKTTLGSSPNQVSIFNPQIISNILQLYAPPPGSTIYDPFGGGGTRAITIASEGYKYIGIELRAEEVAAVNDRIIATESGENITLIEGNAMDPYQVPSECADMALSCPPYYDMEKYDGGYNDLSMAPDYPTFLSMLRDVIDQTTRILKPGALSFWIIGLHRDKYGDLLPMHHDLARIHRDLGYHMKEEIVLYMKNTGSIQRVGNFIKGNRLLVRQHEYCLIFEQPVPF</sequence>
<name>A0A0F9A3Q1_9ZZZZ</name>
<evidence type="ECO:0000256" key="2">
    <source>
        <dbReference type="ARBA" id="ARBA00022679"/>
    </source>
</evidence>
<dbReference type="InterPro" id="IPR001091">
    <property type="entry name" value="RM_Methyltransferase"/>
</dbReference>
<comment type="caution">
    <text evidence="4">The sequence shown here is derived from an EMBL/GenBank/DDBJ whole genome shotgun (WGS) entry which is preliminary data.</text>
</comment>